<reference evidence="2 3" key="1">
    <citation type="submission" date="2011-08" db="EMBL/GenBank/DDBJ databases">
        <title>The Genome Sequence of Prevotella sp. oral taxon 302 str. F0323.</title>
        <authorList>
            <consortium name="The Broad Institute Genome Sequencing Platform"/>
            <person name="Earl A."/>
            <person name="Ward D."/>
            <person name="Feldgarden M."/>
            <person name="Gevers D."/>
            <person name="Izard J."/>
            <person name="Blanton J.M."/>
            <person name="Baranova O.V."/>
            <person name="Tanner A.C."/>
            <person name="Dewhirst F.E."/>
            <person name="Young S.K."/>
            <person name="Zeng Q."/>
            <person name="Gargeya S."/>
            <person name="Fitzgerald M."/>
            <person name="Haas B."/>
            <person name="Abouelleil A."/>
            <person name="Alvarado L."/>
            <person name="Arachchi H.M."/>
            <person name="Berlin A."/>
            <person name="Brown A."/>
            <person name="Chapman S.B."/>
            <person name="Chen Z."/>
            <person name="Dunbar C."/>
            <person name="Freedman E."/>
            <person name="Gearin G."/>
            <person name="Gellesch M."/>
            <person name="Goldberg J."/>
            <person name="Griggs A."/>
            <person name="Gujja S."/>
            <person name="Heiman D."/>
            <person name="Howarth C."/>
            <person name="Larson L."/>
            <person name="Lui A."/>
            <person name="MacDonald P.J.P."/>
            <person name="Montmayeur A."/>
            <person name="Murphy C."/>
            <person name="Neiman D."/>
            <person name="Pearson M."/>
            <person name="Priest M."/>
            <person name="Roberts A."/>
            <person name="Saif S."/>
            <person name="Shea T."/>
            <person name="Shenoy N."/>
            <person name="Sisk P."/>
            <person name="Stolte C."/>
            <person name="Sykes S."/>
            <person name="Wortman J."/>
            <person name="Nusbaum C."/>
            <person name="Birren B."/>
        </authorList>
    </citation>
    <scope>NUCLEOTIDE SEQUENCE [LARGE SCALE GENOMIC DNA]</scope>
    <source>
        <strain evidence="2 3">F0323</strain>
    </source>
</reference>
<dbReference type="PANTHER" id="PTHR34986:SF1">
    <property type="entry name" value="PROTEIN YIAL"/>
    <property type="match status" value="1"/>
</dbReference>
<dbReference type="NCBIfam" id="TIGR00022">
    <property type="entry name" value="YhcH/YjgK/YiaL family protein"/>
    <property type="match status" value="1"/>
</dbReference>
<dbReference type="HOGENOM" id="CLU_107139_2_1_10"/>
<dbReference type="SUPFAM" id="SSF51197">
    <property type="entry name" value="Clavaminate synthase-like"/>
    <property type="match status" value="1"/>
</dbReference>
<dbReference type="EMBL" id="ACZK01000038">
    <property type="protein sequence ID" value="EHG20929.1"/>
    <property type="molecule type" value="Genomic_DNA"/>
</dbReference>
<evidence type="ECO:0000313" key="3">
    <source>
        <dbReference type="Proteomes" id="UP000015993"/>
    </source>
</evidence>
<dbReference type="Pfam" id="PF04074">
    <property type="entry name" value="DUF386"/>
    <property type="match status" value="1"/>
</dbReference>
<accession>G5GED4</accession>
<dbReference type="Proteomes" id="UP000015993">
    <property type="component" value="Unassembled WGS sequence"/>
</dbReference>
<dbReference type="STRING" id="679199.HMPREF9332_01936"/>
<gene>
    <name evidence="2" type="ORF">HMPREF9332_01936</name>
</gene>
<evidence type="ECO:0000256" key="1">
    <source>
        <dbReference type="SAM" id="Phobius"/>
    </source>
</evidence>
<proteinExistence type="predicted"/>
<feature type="transmembrane region" description="Helical" evidence="1">
    <location>
        <begin position="16"/>
        <end position="36"/>
    </location>
</feature>
<keyword evidence="3" id="KW-1185">Reference proteome</keyword>
<protein>
    <recommendedName>
        <fullName evidence="4">YhcH/YjgK/YiaL family protein</fullName>
    </recommendedName>
</protein>
<keyword evidence="1" id="KW-0812">Transmembrane</keyword>
<organism evidence="2 3">
    <name type="scientific">Alloprevotella rava F0323</name>
    <dbReference type="NCBI Taxonomy" id="679199"/>
    <lineage>
        <taxon>Bacteria</taxon>
        <taxon>Pseudomonadati</taxon>
        <taxon>Bacteroidota</taxon>
        <taxon>Bacteroidia</taxon>
        <taxon>Bacteroidales</taxon>
        <taxon>Prevotellaceae</taxon>
        <taxon>Alloprevotella</taxon>
    </lineage>
</organism>
<evidence type="ECO:0008006" key="4">
    <source>
        <dbReference type="Google" id="ProtNLM"/>
    </source>
</evidence>
<dbReference type="GO" id="GO:0005829">
    <property type="term" value="C:cytosol"/>
    <property type="evidence" value="ECO:0007669"/>
    <property type="project" value="TreeGrafter"/>
</dbReference>
<keyword evidence="1" id="KW-1133">Transmembrane helix</keyword>
<comment type="caution">
    <text evidence="2">The sequence shown here is derived from an EMBL/GenBank/DDBJ whole genome shotgun (WGS) entry which is preliminary data.</text>
</comment>
<name>G5GED4_9BACT</name>
<dbReference type="eggNOG" id="COG2731">
    <property type="taxonomic scope" value="Bacteria"/>
</dbReference>
<dbReference type="Gene3D" id="2.60.120.370">
    <property type="entry name" value="YhcH/YjgK/YiaL"/>
    <property type="match status" value="1"/>
</dbReference>
<dbReference type="PANTHER" id="PTHR34986">
    <property type="entry name" value="EVOLVED BETA-GALACTOSIDASE SUBUNIT BETA"/>
    <property type="match status" value="1"/>
</dbReference>
<dbReference type="PATRIC" id="fig|679199.3.peg.2142"/>
<evidence type="ECO:0000313" key="2">
    <source>
        <dbReference type="EMBL" id="EHG20929.1"/>
    </source>
</evidence>
<dbReference type="InterPro" id="IPR004375">
    <property type="entry name" value="NanQ/TabA/YiaL"/>
</dbReference>
<dbReference type="InterPro" id="IPR037012">
    <property type="entry name" value="NanQ/TabA/YiaL_sf"/>
</dbReference>
<keyword evidence="1" id="KW-0472">Membrane</keyword>
<dbReference type="AlphaFoldDB" id="G5GED4"/>
<sequence length="178" mass="19777">MLPHGEDKSSISPNGAGGGIFGITIFSFIIMILSTVSDAERYYALHPLLKKLFDYVRSHDLSKVEAGRIELQGSDFFINVSDVTLKTREEQKLEVHRAYMDVHFPLSGVEEIGISPLSTLGQSDAPFNEEDDFALYSAPAETYFQVQPGEFCLVYPEDAHAPIIGQGQLRKLIAKVRL</sequence>